<organism evidence="2 3">
    <name type="scientific">Mycolicibacterium neoaurum VKM Ac-1815D</name>
    <dbReference type="NCBI Taxonomy" id="700508"/>
    <lineage>
        <taxon>Bacteria</taxon>
        <taxon>Bacillati</taxon>
        <taxon>Actinomycetota</taxon>
        <taxon>Actinomycetes</taxon>
        <taxon>Mycobacteriales</taxon>
        <taxon>Mycobacteriaceae</taxon>
        <taxon>Mycolicibacterium</taxon>
    </lineage>
</organism>
<protein>
    <submittedName>
        <fullName evidence="2">Uncharacterized protein</fullName>
    </submittedName>
</protein>
<dbReference type="Proteomes" id="UP000018763">
    <property type="component" value="Chromosome"/>
</dbReference>
<dbReference type="KEGG" id="mne:D174_19435"/>
<dbReference type="AlphaFoldDB" id="V5XHV0"/>
<name>V5XHV0_MYCNE</name>
<evidence type="ECO:0000313" key="3">
    <source>
        <dbReference type="Proteomes" id="UP000018763"/>
    </source>
</evidence>
<evidence type="ECO:0000313" key="2">
    <source>
        <dbReference type="EMBL" id="AHC28025.1"/>
    </source>
</evidence>
<proteinExistence type="predicted"/>
<feature type="region of interest" description="Disordered" evidence="1">
    <location>
        <begin position="98"/>
        <end position="117"/>
    </location>
</feature>
<feature type="compositionally biased region" description="Polar residues" evidence="1">
    <location>
        <begin position="103"/>
        <end position="112"/>
    </location>
</feature>
<accession>V5XHV0</accession>
<reference evidence="2 3" key="1">
    <citation type="journal article" date="2014" name="Genome Announc.">
        <title>Complete Genome Sequence of Sterol-Transforming Mycobacterium neoaurum Strain VKM Ac-1815D.</title>
        <authorList>
            <person name="Shtratnikova V.Y."/>
            <person name="Bragin E.Y."/>
            <person name="Dovbnya D.V."/>
            <person name="Pekov Y.A."/>
            <person name="Schelkunov M.I."/>
            <person name="Strizhov N."/>
            <person name="Ivashina T.V."/>
            <person name="Ashapkin V.V."/>
            <person name="Donova M.V."/>
        </authorList>
    </citation>
    <scope>NUCLEOTIDE SEQUENCE [LARGE SCALE GENOMIC DNA]</scope>
    <source>
        <strain evidence="2 3">VKM Ac-1815D</strain>
    </source>
</reference>
<dbReference type="RefSeq" id="WP_019511784.1">
    <property type="nucleotide sequence ID" value="NC_023036.2"/>
</dbReference>
<gene>
    <name evidence="2" type="ORF">D174_19435</name>
</gene>
<dbReference type="EMBL" id="CP006936">
    <property type="protein sequence ID" value="AHC28025.1"/>
    <property type="molecule type" value="Genomic_DNA"/>
</dbReference>
<sequence length="134" mass="14489">MSGLLVPYDHTAIRGCFARTIAERATKVRLLADLGKARPVVLGEGAQLRETDEGLHATFTVPEALSAALDTATDWPVTVRTQRVGASEFKLIDIRLGLPGQSPARSQPAASTTERRISADTARRRLALLDLERA</sequence>
<dbReference type="GeneID" id="43451636"/>
<evidence type="ECO:0000256" key="1">
    <source>
        <dbReference type="SAM" id="MobiDB-lite"/>
    </source>
</evidence>
<dbReference type="HOGENOM" id="CLU_1893909_0_0_11"/>
<keyword evidence="3" id="KW-1185">Reference proteome</keyword>